<comment type="caution">
    <text evidence="2">The sequence shown here is derived from an EMBL/GenBank/DDBJ whole genome shotgun (WGS) entry which is preliminary data.</text>
</comment>
<gene>
    <name evidence="2" type="ORF">RFULGI_LOCUS1353</name>
</gene>
<proteinExistence type="predicted"/>
<feature type="compositionally biased region" description="Low complexity" evidence="1">
    <location>
        <begin position="21"/>
        <end position="47"/>
    </location>
</feature>
<sequence length="47" mass="4895">MLDVTNFHLLSGIGSIDPSMTTNAATSSGTTLTNNNNQINTEPKTTA</sequence>
<evidence type="ECO:0000313" key="3">
    <source>
        <dbReference type="Proteomes" id="UP000789396"/>
    </source>
</evidence>
<keyword evidence="3" id="KW-1185">Reference proteome</keyword>
<dbReference type="EMBL" id="CAJVPZ010000812">
    <property type="protein sequence ID" value="CAG8476703.1"/>
    <property type="molecule type" value="Genomic_DNA"/>
</dbReference>
<protein>
    <submittedName>
        <fullName evidence="2">16436_t:CDS:1</fullName>
    </submittedName>
</protein>
<dbReference type="Proteomes" id="UP000789396">
    <property type="component" value="Unassembled WGS sequence"/>
</dbReference>
<reference evidence="2" key="1">
    <citation type="submission" date="2021-06" db="EMBL/GenBank/DDBJ databases">
        <authorList>
            <person name="Kallberg Y."/>
            <person name="Tangrot J."/>
            <person name="Rosling A."/>
        </authorList>
    </citation>
    <scope>NUCLEOTIDE SEQUENCE</scope>
    <source>
        <strain evidence="2">IN212</strain>
    </source>
</reference>
<name>A0A9N8W494_9GLOM</name>
<evidence type="ECO:0000256" key="1">
    <source>
        <dbReference type="SAM" id="MobiDB-lite"/>
    </source>
</evidence>
<accession>A0A9N8W494</accession>
<feature type="region of interest" description="Disordered" evidence="1">
    <location>
        <begin position="16"/>
        <end position="47"/>
    </location>
</feature>
<dbReference type="AlphaFoldDB" id="A0A9N8W494"/>
<organism evidence="2 3">
    <name type="scientific">Racocetra fulgida</name>
    <dbReference type="NCBI Taxonomy" id="60492"/>
    <lineage>
        <taxon>Eukaryota</taxon>
        <taxon>Fungi</taxon>
        <taxon>Fungi incertae sedis</taxon>
        <taxon>Mucoromycota</taxon>
        <taxon>Glomeromycotina</taxon>
        <taxon>Glomeromycetes</taxon>
        <taxon>Diversisporales</taxon>
        <taxon>Gigasporaceae</taxon>
        <taxon>Racocetra</taxon>
    </lineage>
</organism>
<evidence type="ECO:0000313" key="2">
    <source>
        <dbReference type="EMBL" id="CAG8476703.1"/>
    </source>
</evidence>